<dbReference type="Ensembl" id="ENSCPGT00000011392.1">
    <property type="protein sequence ID" value="ENSCPGP00000010382.1"/>
    <property type="gene ID" value="ENSCPGG00000007376.1"/>
</dbReference>
<dbReference type="Proteomes" id="UP000694419">
    <property type="component" value="Unplaced"/>
</dbReference>
<accession>A0A8C3JMS1</accession>
<reference evidence="1" key="2">
    <citation type="submission" date="2025-09" db="UniProtKB">
        <authorList>
            <consortium name="Ensembl"/>
        </authorList>
    </citation>
    <scope>IDENTIFICATION</scope>
</reference>
<organism evidence="1 2">
    <name type="scientific">Calidris pygmaea</name>
    <name type="common">Spoon-billed sandpiper</name>
    <dbReference type="NCBI Taxonomy" id="425635"/>
    <lineage>
        <taxon>Eukaryota</taxon>
        <taxon>Metazoa</taxon>
        <taxon>Chordata</taxon>
        <taxon>Craniata</taxon>
        <taxon>Vertebrata</taxon>
        <taxon>Euteleostomi</taxon>
        <taxon>Archelosauria</taxon>
        <taxon>Archosauria</taxon>
        <taxon>Dinosauria</taxon>
        <taxon>Saurischia</taxon>
        <taxon>Theropoda</taxon>
        <taxon>Coelurosauria</taxon>
        <taxon>Aves</taxon>
        <taxon>Neognathae</taxon>
        <taxon>Neoaves</taxon>
        <taxon>Charadriiformes</taxon>
        <taxon>Scolopacidae</taxon>
        <taxon>Calidris</taxon>
    </lineage>
</organism>
<proteinExistence type="predicted"/>
<name>A0A8C3JMS1_9CHAR</name>
<dbReference type="AlphaFoldDB" id="A0A8C3JMS1"/>
<evidence type="ECO:0000313" key="1">
    <source>
        <dbReference type="Ensembl" id="ENSCPGP00000010382.1"/>
    </source>
</evidence>
<sequence>MSWAQKAQHGSMDTVGMGRLPLRVFSLQPWQRGEEGGWSPFPSSPVLSCRWGLPGLLQEHPRSSQKHWWVLGDLISSKLFGIIQRYLGIIQIFKENS</sequence>
<keyword evidence="2" id="KW-1185">Reference proteome</keyword>
<evidence type="ECO:0000313" key="2">
    <source>
        <dbReference type="Proteomes" id="UP000694419"/>
    </source>
</evidence>
<reference evidence="1" key="1">
    <citation type="submission" date="2025-08" db="UniProtKB">
        <authorList>
            <consortium name="Ensembl"/>
        </authorList>
    </citation>
    <scope>IDENTIFICATION</scope>
</reference>
<protein>
    <submittedName>
        <fullName evidence="1">Uncharacterized protein</fullName>
    </submittedName>
</protein>